<sequence>MKGISWSKSKKKLGTTQQLEDTQCCAQNRPRSVVIRSMAESLIHFVAKCFIYLITVVMFSITTVIFNQSIIAVAYFAFFGVYCTTLQTSITFFLRHSVFFWYMLIILIFIHIVLLADHYIIRYEMSASEIFLSPLTVQNPIKLPHFCIKHIREFGRVLLIISLRLIDTICALSLAFCAIHKAKSAKKSKAENVSLVSIPFLIVAILFSTPISEKLKRLLCLFITQYVIVITNFKLIFDAYKGFTNYPNFCANPESVEWLYWIGLISDNTKPALVYFFNFQTDQQLH</sequence>
<dbReference type="EMBL" id="UYYF01001230">
    <property type="protein sequence ID" value="VDM99668.1"/>
    <property type="molecule type" value="Genomic_DNA"/>
</dbReference>
<dbReference type="WBParaSite" id="TCLT_0000328201-mRNA-1">
    <property type="protein sequence ID" value="TCLT_0000328201-mRNA-1"/>
    <property type="gene ID" value="TCLT_0000328201"/>
</dbReference>
<evidence type="ECO:0000256" key="1">
    <source>
        <dbReference type="SAM" id="Phobius"/>
    </source>
</evidence>
<protein>
    <submittedName>
        <fullName evidence="4">Serpentine receptor class gamma</fullName>
    </submittedName>
</protein>
<name>A0A0N5CSS6_THECL</name>
<feature type="transmembrane region" description="Helical" evidence="1">
    <location>
        <begin position="157"/>
        <end position="181"/>
    </location>
</feature>
<keyword evidence="1" id="KW-0472">Membrane</keyword>
<proteinExistence type="predicted"/>
<dbReference type="OrthoDB" id="10531311at2759"/>
<evidence type="ECO:0000313" key="3">
    <source>
        <dbReference type="Proteomes" id="UP000276776"/>
    </source>
</evidence>
<gene>
    <name evidence="2" type="ORF">TCLT_LOCUS3277</name>
</gene>
<keyword evidence="1" id="KW-1133">Transmembrane helix</keyword>
<evidence type="ECO:0000313" key="4">
    <source>
        <dbReference type="WBParaSite" id="TCLT_0000328201-mRNA-1"/>
    </source>
</evidence>
<keyword evidence="1" id="KW-0812">Transmembrane</keyword>
<keyword evidence="3" id="KW-1185">Reference proteome</keyword>
<feature type="transmembrane region" description="Helical" evidence="1">
    <location>
        <begin position="193"/>
        <end position="211"/>
    </location>
</feature>
<reference evidence="2 3" key="2">
    <citation type="submission" date="2018-11" db="EMBL/GenBank/DDBJ databases">
        <authorList>
            <consortium name="Pathogen Informatics"/>
        </authorList>
    </citation>
    <scope>NUCLEOTIDE SEQUENCE [LARGE SCALE GENOMIC DNA]</scope>
</reference>
<organism evidence="4">
    <name type="scientific">Thelazia callipaeda</name>
    <name type="common">Oriental eyeworm</name>
    <name type="synonym">Parasitic nematode</name>
    <dbReference type="NCBI Taxonomy" id="103827"/>
    <lineage>
        <taxon>Eukaryota</taxon>
        <taxon>Metazoa</taxon>
        <taxon>Ecdysozoa</taxon>
        <taxon>Nematoda</taxon>
        <taxon>Chromadorea</taxon>
        <taxon>Rhabditida</taxon>
        <taxon>Spirurina</taxon>
        <taxon>Spiruromorpha</taxon>
        <taxon>Thelazioidea</taxon>
        <taxon>Thelaziidae</taxon>
        <taxon>Thelazia</taxon>
    </lineage>
</organism>
<feature type="transmembrane region" description="Helical" evidence="1">
    <location>
        <begin position="218"/>
        <end position="237"/>
    </location>
</feature>
<reference evidence="4" key="1">
    <citation type="submission" date="2017-02" db="UniProtKB">
        <authorList>
            <consortium name="WormBaseParasite"/>
        </authorList>
    </citation>
    <scope>IDENTIFICATION</scope>
</reference>
<feature type="transmembrane region" description="Helical" evidence="1">
    <location>
        <begin position="100"/>
        <end position="121"/>
    </location>
</feature>
<feature type="transmembrane region" description="Helical" evidence="1">
    <location>
        <begin position="73"/>
        <end position="94"/>
    </location>
</feature>
<dbReference type="Proteomes" id="UP000276776">
    <property type="component" value="Unassembled WGS sequence"/>
</dbReference>
<dbReference type="AlphaFoldDB" id="A0A0N5CSS6"/>
<accession>A0A0N5CSS6</accession>
<evidence type="ECO:0000313" key="2">
    <source>
        <dbReference type="EMBL" id="VDM99668.1"/>
    </source>
</evidence>
<feature type="transmembrane region" description="Helical" evidence="1">
    <location>
        <begin position="42"/>
        <end position="66"/>
    </location>
</feature>